<feature type="compositionally biased region" description="Acidic residues" evidence="1">
    <location>
        <begin position="107"/>
        <end position="120"/>
    </location>
</feature>
<gene>
    <name evidence="3" type="ORF">FVF75_00465</name>
</gene>
<proteinExistence type="predicted"/>
<feature type="compositionally biased region" description="Low complexity" evidence="1">
    <location>
        <begin position="121"/>
        <end position="131"/>
    </location>
</feature>
<name>A0A5D0RRQ2_9RHOB</name>
<keyword evidence="2" id="KW-1133">Transmembrane helix</keyword>
<dbReference type="Proteomes" id="UP000322080">
    <property type="component" value="Unassembled WGS sequence"/>
</dbReference>
<evidence type="ECO:0000256" key="2">
    <source>
        <dbReference type="SAM" id="Phobius"/>
    </source>
</evidence>
<evidence type="ECO:0000313" key="4">
    <source>
        <dbReference type="Proteomes" id="UP000322080"/>
    </source>
</evidence>
<dbReference type="EMBL" id="VSIY01000001">
    <property type="protein sequence ID" value="TYB83535.1"/>
    <property type="molecule type" value="Genomic_DNA"/>
</dbReference>
<feature type="region of interest" description="Disordered" evidence="1">
    <location>
        <begin position="105"/>
        <end position="142"/>
    </location>
</feature>
<keyword evidence="2" id="KW-0472">Membrane</keyword>
<reference evidence="3 4" key="1">
    <citation type="submission" date="2019-08" db="EMBL/GenBank/DDBJ databases">
        <title>Identification of a novel species of the genus Boseongicola.</title>
        <authorList>
            <person name="Zhang X.-Q."/>
        </authorList>
    </citation>
    <scope>NUCLEOTIDE SEQUENCE [LARGE SCALE GENOMIC DNA]</scope>
    <source>
        <strain evidence="3 4">HY14</strain>
    </source>
</reference>
<keyword evidence="4" id="KW-1185">Reference proteome</keyword>
<dbReference type="Gene3D" id="1.10.150.20">
    <property type="entry name" value="5' to 3' exonuclease, C-terminal subdomain"/>
    <property type="match status" value="1"/>
</dbReference>
<protein>
    <submittedName>
        <fullName evidence="3">Uncharacterized protein</fullName>
    </submittedName>
</protein>
<keyword evidence="2" id="KW-0812">Transmembrane</keyword>
<organism evidence="3 4">
    <name type="scientific">Maritimibacter fusiformis</name>
    <dbReference type="NCBI Taxonomy" id="2603819"/>
    <lineage>
        <taxon>Bacteria</taxon>
        <taxon>Pseudomonadati</taxon>
        <taxon>Pseudomonadota</taxon>
        <taxon>Alphaproteobacteria</taxon>
        <taxon>Rhodobacterales</taxon>
        <taxon>Roseobacteraceae</taxon>
        <taxon>Maritimibacter</taxon>
    </lineage>
</organism>
<sequence>MSDTEGGMFTCRNICWIAGGLLGLAAFLLLLKSGWFLALLIGVVLAVALALLLNRLFCAGVPAGTTGGATGTGAAVTTGAAAAAASAVTAKPEVIADKAEAAAAEAETVEDVPSEPEEPAVAEPAAAPATPDEGDKPALLDAPEGEADDLKLIKGVGPKLEEKLNALGVWHFRQIAGWSAAEVAWVDDQLSFRGRIMRDDWIGQAKTLADGGETEFSSRNK</sequence>
<evidence type="ECO:0000256" key="1">
    <source>
        <dbReference type="SAM" id="MobiDB-lite"/>
    </source>
</evidence>
<evidence type="ECO:0000313" key="3">
    <source>
        <dbReference type="EMBL" id="TYB83535.1"/>
    </source>
</evidence>
<feature type="transmembrane region" description="Helical" evidence="2">
    <location>
        <begin position="12"/>
        <end position="29"/>
    </location>
</feature>
<dbReference type="AlphaFoldDB" id="A0A5D0RRQ2"/>
<dbReference type="RefSeq" id="WP_148375778.1">
    <property type="nucleotide sequence ID" value="NZ_VSIY01000001.1"/>
</dbReference>
<feature type="transmembrane region" description="Helical" evidence="2">
    <location>
        <begin position="35"/>
        <end position="53"/>
    </location>
</feature>
<accession>A0A5D0RRQ2</accession>
<comment type="caution">
    <text evidence="3">The sequence shown here is derived from an EMBL/GenBank/DDBJ whole genome shotgun (WGS) entry which is preliminary data.</text>
</comment>